<comment type="caution">
    <text evidence="1">The sequence shown here is derived from an EMBL/GenBank/DDBJ whole genome shotgun (WGS) entry which is preliminary data.</text>
</comment>
<reference evidence="1 2" key="1">
    <citation type="submission" date="2018-12" db="EMBL/GenBank/DDBJ databases">
        <title>Dyella dinghuensis sp. nov. DHOA06 and Dyella choica sp. nov. 4M-K27, isolated from forest soil.</title>
        <authorList>
            <person name="Qiu L.-H."/>
            <person name="Gao Z.-H."/>
        </authorList>
    </citation>
    <scope>NUCLEOTIDE SEQUENCE [LARGE SCALE GENOMIC DNA]</scope>
    <source>
        <strain evidence="1 2">4M-K27</strain>
    </source>
</reference>
<dbReference type="InterPro" id="IPR053196">
    <property type="entry name" value="Lipoprotein_YbaY-like"/>
</dbReference>
<dbReference type="PANTHER" id="PTHR38013">
    <property type="entry name" value="GLYCOPROTEIN/POLYSACCHARIDE METABOLISM"/>
    <property type="match status" value="1"/>
</dbReference>
<gene>
    <name evidence="1" type="ORF">EKH80_16330</name>
</gene>
<organism evidence="1 2">
    <name type="scientific">Dyella choica</name>
    <dbReference type="NCBI Taxonomy" id="1927959"/>
    <lineage>
        <taxon>Bacteria</taxon>
        <taxon>Pseudomonadati</taxon>
        <taxon>Pseudomonadota</taxon>
        <taxon>Gammaproteobacteria</taxon>
        <taxon>Lysobacterales</taxon>
        <taxon>Rhodanobacteraceae</taxon>
        <taxon>Dyella</taxon>
    </lineage>
</organism>
<evidence type="ECO:0000313" key="1">
    <source>
        <dbReference type="EMBL" id="RUL72926.1"/>
    </source>
</evidence>
<dbReference type="Proteomes" id="UP000274358">
    <property type="component" value="Unassembled WGS sequence"/>
</dbReference>
<dbReference type="PANTHER" id="PTHR38013:SF1">
    <property type="entry name" value="GLYCOPROTEIN_POLYSACCHARIDE METABOLISM"/>
    <property type="match status" value="1"/>
</dbReference>
<proteinExistence type="predicted"/>
<protein>
    <recommendedName>
        <fullName evidence="3">Lipo-like protein</fullName>
    </recommendedName>
</protein>
<keyword evidence="2" id="KW-1185">Reference proteome</keyword>
<name>A0A3S0R268_9GAMM</name>
<dbReference type="InterPro" id="IPR039366">
    <property type="entry name" value="Pilotin"/>
</dbReference>
<dbReference type="EMBL" id="RYYV01000013">
    <property type="protein sequence ID" value="RUL72926.1"/>
    <property type="molecule type" value="Genomic_DNA"/>
</dbReference>
<dbReference type="Pfam" id="PF09619">
    <property type="entry name" value="YscW"/>
    <property type="match status" value="1"/>
</dbReference>
<evidence type="ECO:0008006" key="3">
    <source>
        <dbReference type="Google" id="ProtNLM"/>
    </source>
</evidence>
<accession>A0A3S0R268</accession>
<evidence type="ECO:0000313" key="2">
    <source>
        <dbReference type="Proteomes" id="UP000274358"/>
    </source>
</evidence>
<sequence>MPTTASSTSTCASSTRRACIRMMPWPMPARAWPAVTATGAGAFDASRGGGGCYHCAHSPIQGFPMKIRHGLLLAGLLALAGCSWMPFGHHKAPQQTLMKSLSGEVDYHLAHELPADAYLEVALSDISKPDAPARVIASDRIAAPIGPSPVAFVLSYEPGDLRSGTDFTVSAAIKQGDRTLAVNDTQVRVLGDSGNAGPVLVVVSEAH</sequence>
<dbReference type="AlphaFoldDB" id="A0A3S0R268"/>